<organism evidence="13 14">
    <name type="scientific">Patiriisocius marinistellae</name>
    <dbReference type="NCBI Taxonomy" id="2494560"/>
    <lineage>
        <taxon>Bacteria</taxon>
        <taxon>Pseudomonadati</taxon>
        <taxon>Bacteroidota</taxon>
        <taxon>Flavobacteriia</taxon>
        <taxon>Flavobacteriales</taxon>
        <taxon>Flavobacteriaceae</taxon>
        <taxon>Patiriisocius</taxon>
    </lineage>
</organism>
<comment type="catalytic activity">
    <reaction evidence="1 11">
        <text>AMP + diphosphate = 5-phospho-alpha-D-ribose 1-diphosphate + adenine</text>
        <dbReference type="Rhea" id="RHEA:16609"/>
        <dbReference type="ChEBI" id="CHEBI:16708"/>
        <dbReference type="ChEBI" id="CHEBI:33019"/>
        <dbReference type="ChEBI" id="CHEBI:58017"/>
        <dbReference type="ChEBI" id="CHEBI:456215"/>
        <dbReference type="EC" id="2.4.2.7"/>
    </reaction>
</comment>
<sequence length="171" mass="19267">MISIEDYIRDIQDFPKMGVVFKDITPLLANHLAIERCLELLLEKVGDEKIDKVVGIESRGFFFGMLLAQKLNAGFVPIRKPGKLPYETHKEPYLLEYGMDVLEMHEDAIKKGERILIHDDVLATGGTARAACNLVKKCGGEIVQCNFIMQIDFLCGNEKLKSYDVASVLNY</sequence>
<evidence type="ECO:0000256" key="5">
    <source>
        <dbReference type="ARBA" id="ARBA00008391"/>
    </source>
</evidence>
<dbReference type="Pfam" id="PF00156">
    <property type="entry name" value="Pribosyltran"/>
    <property type="match status" value="1"/>
</dbReference>
<evidence type="ECO:0000313" key="13">
    <source>
        <dbReference type="EMBL" id="GEQ85720.1"/>
    </source>
</evidence>
<evidence type="ECO:0000256" key="2">
    <source>
        <dbReference type="ARBA" id="ARBA00003968"/>
    </source>
</evidence>
<dbReference type="GO" id="GO:0003999">
    <property type="term" value="F:adenine phosphoribosyltransferase activity"/>
    <property type="evidence" value="ECO:0007669"/>
    <property type="project" value="UniProtKB-UniRule"/>
</dbReference>
<dbReference type="EMBL" id="BKCF01000001">
    <property type="protein sequence ID" value="GEQ85720.1"/>
    <property type="molecule type" value="Genomic_DNA"/>
</dbReference>
<dbReference type="GO" id="GO:0016208">
    <property type="term" value="F:AMP binding"/>
    <property type="evidence" value="ECO:0007669"/>
    <property type="project" value="TreeGrafter"/>
</dbReference>
<keyword evidence="8 11" id="KW-0328">Glycosyltransferase</keyword>
<dbReference type="GO" id="GO:0044209">
    <property type="term" value="P:AMP salvage"/>
    <property type="evidence" value="ECO:0007669"/>
    <property type="project" value="UniProtKB-UniRule"/>
</dbReference>
<evidence type="ECO:0000256" key="9">
    <source>
        <dbReference type="ARBA" id="ARBA00022679"/>
    </source>
</evidence>
<dbReference type="Gene3D" id="3.40.50.2020">
    <property type="match status" value="1"/>
</dbReference>
<evidence type="ECO:0000256" key="11">
    <source>
        <dbReference type="HAMAP-Rule" id="MF_00004"/>
    </source>
</evidence>
<keyword evidence="10 11" id="KW-0660">Purine salvage</keyword>
<dbReference type="InterPro" id="IPR000836">
    <property type="entry name" value="PRTase_dom"/>
</dbReference>
<dbReference type="CDD" id="cd06223">
    <property type="entry name" value="PRTases_typeI"/>
    <property type="match status" value="1"/>
</dbReference>
<dbReference type="InterPro" id="IPR050054">
    <property type="entry name" value="UPRTase/APRTase"/>
</dbReference>
<dbReference type="SUPFAM" id="SSF53271">
    <property type="entry name" value="PRTase-like"/>
    <property type="match status" value="1"/>
</dbReference>
<dbReference type="NCBIfam" id="NF002636">
    <property type="entry name" value="PRK02304.1-5"/>
    <property type="match status" value="1"/>
</dbReference>
<evidence type="ECO:0000256" key="6">
    <source>
        <dbReference type="ARBA" id="ARBA00011893"/>
    </source>
</evidence>
<dbReference type="NCBIfam" id="TIGR01090">
    <property type="entry name" value="apt"/>
    <property type="match status" value="1"/>
</dbReference>
<proteinExistence type="inferred from homology"/>
<name>A0A5J4FUW9_9FLAO</name>
<reference evidence="13 14" key="1">
    <citation type="submission" date="2019-08" db="EMBL/GenBank/DDBJ databases">
        <title>Ulvibacter marinistellae sp. nov., isolated from a starfish, Patiria pectinifera.</title>
        <authorList>
            <person name="Kawano K."/>
            <person name="Ushijima N."/>
            <person name="Kihara M."/>
            <person name="Itoh H."/>
        </authorList>
    </citation>
    <scope>NUCLEOTIDE SEQUENCE [LARGE SCALE GENOMIC DNA]</scope>
    <source>
        <strain evidence="13 14">KK4</strain>
    </source>
</reference>
<dbReference type="Proteomes" id="UP000326994">
    <property type="component" value="Unassembled WGS sequence"/>
</dbReference>
<dbReference type="GO" id="GO:0006166">
    <property type="term" value="P:purine ribonucleoside salvage"/>
    <property type="evidence" value="ECO:0007669"/>
    <property type="project" value="UniProtKB-UniRule"/>
</dbReference>
<dbReference type="GO" id="GO:0006168">
    <property type="term" value="P:adenine salvage"/>
    <property type="evidence" value="ECO:0007669"/>
    <property type="project" value="InterPro"/>
</dbReference>
<gene>
    <name evidence="11 13" type="primary">apt</name>
    <name evidence="13" type="ORF">ULMS_12280</name>
</gene>
<comment type="subcellular location">
    <subcellularLocation>
        <location evidence="3 11">Cytoplasm</location>
    </subcellularLocation>
</comment>
<evidence type="ECO:0000256" key="7">
    <source>
        <dbReference type="ARBA" id="ARBA00022490"/>
    </source>
</evidence>
<dbReference type="UniPathway" id="UPA00588">
    <property type="reaction ID" value="UER00646"/>
</dbReference>
<keyword evidence="14" id="KW-1185">Reference proteome</keyword>
<feature type="domain" description="Phosphoribosyltransferase" evidence="12">
    <location>
        <begin position="27"/>
        <end position="147"/>
    </location>
</feature>
<dbReference type="EC" id="2.4.2.7" evidence="6 11"/>
<comment type="function">
    <text evidence="2 11">Catalyzes a salvage reaction resulting in the formation of AMP, that is energically less costly than de novo synthesis.</text>
</comment>
<dbReference type="InterPro" id="IPR005764">
    <property type="entry name" value="Ade_phspho_trans"/>
</dbReference>
<evidence type="ECO:0000256" key="4">
    <source>
        <dbReference type="ARBA" id="ARBA00004659"/>
    </source>
</evidence>
<dbReference type="FunFam" id="3.40.50.2020:FF:000021">
    <property type="entry name" value="Adenine phosphoribosyltransferase"/>
    <property type="match status" value="1"/>
</dbReference>
<keyword evidence="7 11" id="KW-0963">Cytoplasm</keyword>
<comment type="pathway">
    <text evidence="4 11">Purine metabolism; AMP biosynthesis via salvage pathway; AMP from adenine: step 1/1.</text>
</comment>
<comment type="caution">
    <text evidence="13">The sequence shown here is derived from an EMBL/GenBank/DDBJ whole genome shotgun (WGS) entry which is preliminary data.</text>
</comment>
<evidence type="ECO:0000256" key="10">
    <source>
        <dbReference type="ARBA" id="ARBA00022726"/>
    </source>
</evidence>
<keyword evidence="9 11" id="KW-0808">Transferase</keyword>
<evidence type="ECO:0000256" key="3">
    <source>
        <dbReference type="ARBA" id="ARBA00004496"/>
    </source>
</evidence>
<evidence type="ECO:0000313" key="14">
    <source>
        <dbReference type="Proteomes" id="UP000326994"/>
    </source>
</evidence>
<evidence type="ECO:0000256" key="8">
    <source>
        <dbReference type="ARBA" id="ARBA00022676"/>
    </source>
</evidence>
<dbReference type="PANTHER" id="PTHR32315">
    <property type="entry name" value="ADENINE PHOSPHORIBOSYLTRANSFERASE"/>
    <property type="match status" value="1"/>
</dbReference>
<protein>
    <recommendedName>
        <fullName evidence="6 11">Adenine phosphoribosyltransferase</fullName>
        <shortName evidence="11">APRT</shortName>
        <ecNumber evidence="6 11">2.4.2.7</ecNumber>
    </recommendedName>
</protein>
<dbReference type="NCBIfam" id="NF002634">
    <property type="entry name" value="PRK02304.1-3"/>
    <property type="match status" value="1"/>
</dbReference>
<dbReference type="GO" id="GO:0002055">
    <property type="term" value="F:adenine binding"/>
    <property type="evidence" value="ECO:0007669"/>
    <property type="project" value="TreeGrafter"/>
</dbReference>
<dbReference type="GO" id="GO:0005737">
    <property type="term" value="C:cytoplasm"/>
    <property type="evidence" value="ECO:0007669"/>
    <property type="project" value="UniProtKB-SubCell"/>
</dbReference>
<evidence type="ECO:0000259" key="12">
    <source>
        <dbReference type="Pfam" id="PF00156"/>
    </source>
</evidence>
<dbReference type="PANTHER" id="PTHR32315:SF3">
    <property type="entry name" value="ADENINE PHOSPHORIBOSYLTRANSFERASE"/>
    <property type="match status" value="1"/>
</dbReference>
<dbReference type="HAMAP" id="MF_00004">
    <property type="entry name" value="Aden_phosphoribosyltr"/>
    <property type="match status" value="1"/>
</dbReference>
<dbReference type="InterPro" id="IPR029057">
    <property type="entry name" value="PRTase-like"/>
</dbReference>
<comment type="similarity">
    <text evidence="5 11">Belongs to the purine/pyrimidine phosphoribosyltransferase family.</text>
</comment>
<evidence type="ECO:0000256" key="1">
    <source>
        <dbReference type="ARBA" id="ARBA00000868"/>
    </source>
</evidence>
<comment type="subunit">
    <text evidence="11">Homodimer.</text>
</comment>
<accession>A0A5J4FUW9</accession>
<dbReference type="AlphaFoldDB" id="A0A5J4FUW9"/>
<dbReference type="OrthoDB" id="9803963at2"/>